<dbReference type="InterPro" id="IPR002921">
    <property type="entry name" value="Fungal_lipase-type"/>
</dbReference>
<dbReference type="STRING" id="139420.A0A371CN46"/>
<keyword evidence="8" id="KW-1185">Reference proteome</keyword>
<evidence type="ECO:0000256" key="5">
    <source>
        <dbReference type="SAM" id="SignalP"/>
    </source>
</evidence>
<organism evidence="7 8">
    <name type="scientific">Lentinus brumalis</name>
    <dbReference type="NCBI Taxonomy" id="2498619"/>
    <lineage>
        <taxon>Eukaryota</taxon>
        <taxon>Fungi</taxon>
        <taxon>Dikarya</taxon>
        <taxon>Basidiomycota</taxon>
        <taxon>Agaricomycotina</taxon>
        <taxon>Agaricomycetes</taxon>
        <taxon>Polyporales</taxon>
        <taxon>Polyporaceae</taxon>
        <taxon>Lentinus</taxon>
    </lineage>
</organism>
<evidence type="ECO:0000313" key="8">
    <source>
        <dbReference type="Proteomes" id="UP000256964"/>
    </source>
</evidence>
<comment type="similarity">
    <text evidence="2">Belongs to the AB hydrolase superfamily. Lipase family. Class 3 subfamily.</text>
</comment>
<keyword evidence="1" id="KW-1015">Disulfide bond</keyword>
<dbReference type="GO" id="GO:0006629">
    <property type="term" value="P:lipid metabolic process"/>
    <property type="evidence" value="ECO:0007669"/>
    <property type="project" value="InterPro"/>
</dbReference>
<dbReference type="InterPro" id="IPR051218">
    <property type="entry name" value="Sec_MonoDiacylglyc_Lipase"/>
</dbReference>
<comment type="catalytic activity">
    <reaction evidence="4">
        <text>a monoacylglycerol + H2O = glycerol + a fatty acid + H(+)</text>
        <dbReference type="Rhea" id="RHEA:15245"/>
        <dbReference type="ChEBI" id="CHEBI:15377"/>
        <dbReference type="ChEBI" id="CHEBI:15378"/>
        <dbReference type="ChEBI" id="CHEBI:17408"/>
        <dbReference type="ChEBI" id="CHEBI:17754"/>
        <dbReference type="ChEBI" id="CHEBI:28868"/>
    </reaction>
</comment>
<feature type="domain" description="Fungal lipase-type" evidence="6">
    <location>
        <begin position="113"/>
        <end position="241"/>
    </location>
</feature>
<evidence type="ECO:0000259" key="6">
    <source>
        <dbReference type="Pfam" id="PF01764"/>
    </source>
</evidence>
<evidence type="ECO:0000256" key="3">
    <source>
        <dbReference type="ARBA" id="ARBA00047591"/>
    </source>
</evidence>
<dbReference type="InterPro" id="IPR029058">
    <property type="entry name" value="AB_hydrolase_fold"/>
</dbReference>
<protein>
    <submittedName>
        <fullName evidence="7">Alpha/beta-hydrolase</fullName>
    </submittedName>
</protein>
<feature type="chain" id="PRO_5016968089" evidence="5">
    <location>
        <begin position="22"/>
        <end position="305"/>
    </location>
</feature>
<dbReference type="SUPFAM" id="SSF53474">
    <property type="entry name" value="alpha/beta-Hydrolases"/>
    <property type="match status" value="1"/>
</dbReference>
<feature type="signal peptide" evidence="5">
    <location>
        <begin position="1"/>
        <end position="21"/>
    </location>
</feature>
<proteinExistence type="inferred from homology"/>
<dbReference type="PANTHER" id="PTHR45856">
    <property type="entry name" value="ALPHA/BETA-HYDROLASES SUPERFAMILY PROTEIN"/>
    <property type="match status" value="1"/>
</dbReference>
<dbReference type="CDD" id="cd00519">
    <property type="entry name" value="Lipase_3"/>
    <property type="match status" value="1"/>
</dbReference>
<dbReference type="AlphaFoldDB" id="A0A371CN46"/>
<name>A0A371CN46_9APHY</name>
<comment type="catalytic activity">
    <reaction evidence="3">
        <text>a diacylglycerol + H2O = a monoacylglycerol + a fatty acid + H(+)</text>
        <dbReference type="Rhea" id="RHEA:32731"/>
        <dbReference type="ChEBI" id="CHEBI:15377"/>
        <dbReference type="ChEBI" id="CHEBI:15378"/>
        <dbReference type="ChEBI" id="CHEBI:17408"/>
        <dbReference type="ChEBI" id="CHEBI:18035"/>
        <dbReference type="ChEBI" id="CHEBI:28868"/>
    </reaction>
</comment>
<accession>A0A371CN46</accession>
<evidence type="ECO:0000256" key="4">
    <source>
        <dbReference type="ARBA" id="ARBA00048461"/>
    </source>
</evidence>
<sequence>MMLGFLSTVVWGVLLASTGHAAALPALQTRAVTPLSSVDLSALAPFTRFAGAAYCGLDTITAWSCTACKSISGFKPTLVGGDGNAIQQYFVGPWADQKAVVVAHEGTDPTQFLSDLTDVNLFTKSLDTTLFPGVSSSVQVHGGFADEHAKTAPAILAEVKSLLSSTGYTNVFLIGHSLGGALAELDALFVTLNLPSSVHVKGVTYGTPRVGNPAWATLFDSKVADFKRVNNEDDPIPIVPGRGLGFQHPHGEIHILGAGDAVSCPGDDDATDAQCTISSVPNVFESNLVNHLGPYEGIYVGTIFC</sequence>
<evidence type="ECO:0000256" key="2">
    <source>
        <dbReference type="ARBA" id="ARBA00043996"/>
    </source>
</evidence>
<dbReference type="Pfam" id="PF01764">
    <property type="entry name" value="Lipase_3"/>
    <property type="match status" value="1"/>
</dbReference>
<dbReference type="Gene3D" id="3.40.50.1820">
    <property type="entry name" value="alpha/beta hydrolase"/>
    <property type="match status" value="1"/>
</dbReference>
<dbReference type="EMBL" id="KZ857505">
    <property type="protein sequence ID" value="RDX41667.1"/>
    <property type="molecule type" value="Genomic_DNA"/>
</dbReference>
<reference evidence="7 8" key="1">
    <citation type="journal article" date="2018" name="Biotechnol. Biofuels">
        <title>Integrative visual omics of the white-rot fungus Polyporus brumalis exposes the biotechnological potential of its oxidative enzymes for delignifying raw plant biomass.</title>
        <authorList>
            <person name="Miyauchi S."/>
            <person name="Rancon A."/>
            <person name="Drula E."/>
            <person name="Hage H."/>
            <person name="Chaduli D."/>
            <person name="Favel A."/>
            <person name="Grisel S."/>
            <person name="Henrissat B."/>
            <person name="Herpoel-Gimbert I."/>
            <person name="Ruiz-Duenas F.J."/>
            <person name="Chevret D."/>
            <person name="Hainaut M."/>
            <person name="Lin J."/>
            <person name="Wang M."/>
            <person name="Pangilinan J."/>
            <person name="Lipzen A."/>
            <person name="Lesage-Meessen L."/>
            <person name="Navarro D."/>
            <person name="Riley R."/>
            <person name="Grigoriev I.V."/>
            <person name="Zhou S."/>
            <person name="Raouche S."/>
            <person name="Rosso M.N."/>
        </authorList>
    </citation>
    <scope>NUCLEOTIDE SEQUENCE [LARGE SCALE GENOMIC DNA]</scope>
    <source>
        <strain evidence="7 8">BRFM 1820</strain>
    </source>
</reference>
<dbReference type="Proteomes" id="UP000256964">
    <property type="component" value="Unassembled WGS sequence"/>
</dbReference>
<dbReference type="OrthoDB" id="426718at2759"/>
<dbReference type="PANTHER" id="PTHR45856:SF25">
    <property type="entry name" value="FUNGAL LIPASE-LIKE DOMAIN-CONTAINING PROTEIN"/>
    <property type="match status" value="1"/>
</dbReference>
<keyword evidence="5" id="KW-0732">Signal</keyword>
<evidence type="ECO:0000313" key="7">
    <source>
        <dbReference type="EMBL" id="RDX41667.1"/>
    </source>
</evidence>
<gene>
    <name evidence="7" type="ORF">OH76DRAFT_1411886</name>
</gene>
<evidence type="ECO:0000256" key="1">
    <source>
        <dbReference type="ARBA" id="ARBA00023157"/>
    </source>
</evidence>